<dbReference type="GO" id="GO:0006357">
    <property type="term" value="P:regulation of transcription by RNA polymerase II"/>
    <property type="evidence" value="ECO:0007669"/>
    <property type="project" value="TreeGrafter"/>
</dbReference>
<evidence type="ECO:0000256" key="7">
    <source>
        <dbReference type="ARBA" id="ARBA00023242"/>
    </source>
</evidence>
<gene>
    <name evidence="10" type="ORF">P168DRAFT_228655</name>
</gene>
<dbReference type="PROSITE" id="PS50157">
    <property type="entry name" value="ZINC_FINGER_C2H2_2"/>
    <property type="match status" value="5"/>
</dbReference>
<evidence type="ECO:0000313" key="10">
    <source>
        <dbReference type="EMBL" id="PKY08335.1"/>
    </source>
</evidence>
<organism evidence="10 11">
    <name type="scientific">Aspergillus campestris (strain IBT 28561)</name>
    <dbReference type="NCBI Taxonomy" id="1392248"/>
    <lineage>
        <taxon>Eukaryota</taxon>
        <taxon>Fungi</taxon>
        <taxon>Dikarya</taxon>
        <taxon>Ascomycota</taxon>
        <taxon>Pezizomycotina</taxon>
        <taxon>Eurotiomycetes</taxon>
        <taxon>Eurotiomycetidae</taxon>
        <taxon>Eurotiales</taxon>
        <taxon>Aspergillaceae</taxon>
        <taxon>Aspergillus</taxon>
        <taxon>Aspergillus subgen. Circumdati</taxon>
    </lineage>
</organism>
<evidence type="ECO:0000256" key="3">
    <source>
        <dbReference type="ARBA" id="ARBA00022737"/>
    </source>
</evidence>
<feature type="domain" description="C2H2-type" evidence="9">
    <location>
        <begin position="176"/>
        <end position="206"/>
    </location>
</feature>
<dbReference type="InterPro" id="IPR050589">
    <property type="entry name" value="Ikaros_C2H2-ZF"/>
</dbReference>
<dbReference type="RefSeq" id="XP_024696929.1">
    <property type="nucleotide sequence ID" value="XM_024833141.1"/>
</dbReference>
<dbReference type="GO" id="GO:0003700">
    <property type="term" value="F:DNA-binding transcription factor activity"/>
    <property type="evidence" value="ECO:0007669"/>
    <property type="project" value="TreeGrafter"/>
</dbReference>
<feature type="domain" description="C2H2-type" evidence="9">
    <location>
        <begin position="118"/>
        <end position="148"/>
    </location>
</feature>
<dbReference type="Pfam" id="PF12874">
    <property type="entry name" value="zf-met"/>
    <property type="match status" value="6"/>
</dbReference>
<dbReference type="VEuPathDB" id="FungiDB:P168DRAFT_228655"/>
<evidence type="ECO:0000259" key="9">
    <source>
        <dbReference type="PROSITE" id="PS50157"/>
    </source>
</evidence>
<dbReference type="GO" id="GO:0000978">
    <property type="term" value="F:RNA polymerase II cis-regulatory region sequence-specific DNA binding"/>
    <property type="evidence" value="ECO:0007669"/>
    <property type="project" value="TreeGrafter"/>
</dbReference>
<reference evidence="10" key="1">
    <citation type="submission" date="2016-12" db="EMBL/GenBank/DDBJ databases">
        <title>The genomes of Aspergillus section Nigri reveals drivers in fungal speciation.</title>
        <authorList>
            <consortium name="DOE Joint Genome Institute"/>
            <person name="Vesth T.C."/>
            <person name="Nybo J."/>
            <person name="Theobald S."/>
            <person name="Brandl J."/>
            <person name="Frisvad J.C."/>
            <person name="Nielsen K.F."/>
            <person name="Lyhne E.K."/>
            <person name="Kogle M.E."/>
            <person name="Kuo A."/>
            <person name="Riley R."/>
            <person name="Clum A."/>
            <person name="Nolan M."/>
            <person name="Lipzen A."/>
            <person name="Salamov A."/>
            <person name="Henrissat B."/>
            <person name="Wiebenga A."/>
            <person name="De vries R.P."/>
            <person name="Grigoriev I.V."/>
            <person name="Mortensen U.H."/>
            <person name="Andersen M.R."/>
            <person name="Baker S.E."/>
        </authorList>
    </citation>
    <scope>NUCLEOTIDE SEQUENCE</scope>
    <source>
        <strain evidence="10">IBT 28561</strain>
    </source>
</reference>
<keyword evidence="11" id="KW-1185">Reference proteome</keyword>
<dbReference type="OrthoDB" id="6105938at2759"/>
<dbReference type="EMBL" id="MSFM01000001">
    <property type="protein sequence ID" value="PKY08335.1"/>
    <property type="molecule type" value="Genomic_DNA"/>
</dbReference>
<evidence type="ECO:0000256" key="5">
    <source>
        <dbReference type="ARBA" id="ARBA00022833"/>
    </source>
</evidence>
<dbReference type="InterPro" id="IPR036236">
    <property type="entry name" value="Znf_C2H2_sf"/>
</dbReference>
<dbReference type="GO" id="GO:0008270">
    <property type="term" value="F:zinc ion binding"/>
    <property type="evidence" value="ECO:0007669"/>
    <property type="project" value="UniProtKB-KW"/>
</dbReference>
<feature type="domain" description="C2H2-type" evidence="9">
    <location>
        <begin position="147"/>
        <end position="173"/>
    </location>
</feature>
<evidence type="ECO:0000256" key="1">
    <source>
        <dbReference type="ARBA" id="ARBA00004123"/>
    </source>
</evidence>
<feature type="domain" description="C2H2-type" evidence="9">
    <location>
        <begin position="60"/>
        <end position="90"/>
    </location>
</feature>
<feature type="domain" description="C2H2-type" evidence="9">
    <location>
        <begin position="31"/>
        <end position="61"/>
    </location>
</feature>
<keyword evidence="3" id="KW-0677">Repeat</keyword>
<proteinExistence type="predicted"/>
<protein>
    <recommendedName>
        <fullName evidence="9">C2H2-type domain-containing protein</fullName>
    </recommendedName>
</protein>
<comment type="caution">
    <text evidence="10">The sequence shown here is derived from an EMBL/GenBank/DDBJ whole genome shotgun (WGS) entry which is preliminary data.</text>
</comment>
<dbReference type="Gene3D" id="3.30.160.60">
    <property type="entry name" value="Classic Zinc Finger"/>
    <property type="match status" value="3"/>
</dbReference>
<dbReference type="GO" id="GO:0005634">
    <property type="term" value="C:nucleus"/>
    <property type="evidence" value="ECO:0007669"/>
    <property type="project" value="UniProtKB-SubCell"/>
</dbReference>
<dbReference type="PANTHER" id="PTHR24404">
    <property type="entry name" value="ZINC FINGER PROTEIN"/>
    <property type="match status" value="1"/>
</dbReference>
<keyword evidence="5" id="KW-0862">Zinc</keyword>
<dbReference type="SUPFAM" id="SSF57667">
    <property type="entry name" value="beta-beta-alpha zinc fingers"/>
    <property type="match status" value="4"/>
</dbReference>
<evidence type="ECO:0000256" key="8">
    <source>
        <dbReference type="PROSITE-ProRule" id="PRU00042"/>
    </source>
</evidence>
<sequence>MVWCYLCNCSFGSQEALNQHTRASSAHSPSYDCGLCNRSFGSQEALDQHTQNSPAHAPSYDCGICNRAFNSQAALDQHTRDSPAHAQTYDCELCNQSFGSLGAFDQHVQDSPAHALTYDCGLCNRSFGSQEALDQHTRDSPAHAPSYDCGICNRAFNSQEARDQHTRDSPAHAQTFDCELCNQAFGSLDALNQHVRDSPAHSGHSTTPLNAFFLSFAGFDFDPSLPPAESYRRLQRYYDWDREDPDSKRAWIDYQRSLAEEFNLWFGSENDLSAWHSLCTAVNVSPLPTTCHGCQKVVRGLYVNIVDLIDWARGGRNGDGVRRFDSLGDLRDYSRRTGKIFSNNLGESGSGDVVLRHLLRFIFRSAV</sequence>
<dbReference type="SMART" id="SM00355">
    <property type="entry name" value="ZnF_C2H2"/>
    <property type="match status" value="7"/>
</dbReference>
<dbReference type="AlphaFoldDB" id="A0A2I1DEN0"/>
<keyword evidence="4 8" id="KW-0863">Zinc-finger</keyword>
<comment type="subcellular location">
    <subcellularLocation>
        <location evidence="1">Nucleus</location>
    </subcellularLocation>
</comment>
<dbReference type="PANTHER" id="PTHR24404:SF114">
    <property type="entry name" value="KLUMPFUSS, ISOFORM B-RELATED"/>
    <property type="match status" value="1"/>
</dbReference>
<evidence type="ECO:0000256" key="6">
    <source>
        <dbReference type="ARBA" id="ARBA00023125"/>
    </source>
</evidence>
<dbReference type="GeneID" id="36540665"/>
<evidence type="ECO:0000256" key="4">
    <source>
        <dbReference type="ARBA" id="ARBA00022771"/>
    </source>
</evidence>
<name>A0A2I1DEN0_ASPC2</name>
<dbReference type="Proteomes" id="UP000234254">
    <property type="component" value="Unassembled WGS sequence"/>
</dbReference>
<accession>A0A2I1DEN0</accession>
<evidence type="ECO:0000313" key="11">
    <source>
        <dbReference type="Proteomes" id="UP000234254"/>
    </source>
</evidence>
<keyword evidence="2" id="KW-0479">Metal-binding</keyword>
<evidence type="ECO:0000256" key="2">
    <source>
        <dbReference type="ARBA" id="ARBA00022723"/>
    </source>
</evidence>
<keyword evidence="7" id="KW-0539">Nucleus</keyword>
<dbReference type="Pfam" id="PF13912">
    <property type="entry name" value="zf-C2H2_6"/>
    <property type="match status" value="1"/>
</dbReference>
<keyword evidence="6" id="KW-0238">DNA-binding</keyword>
<dbReference type="InterPro" id="IPR013087">
    <property type="entry name" value="Znf_C2H2_type"/>
</dbReference>